<organism evidence="1">
    <name type="scientific">Salmonella enterica subsp. enterica serovar Javiana</name>
    <dbReference type="NCBI Taxonomy" id="363569"/>
    <lineage>
        <taxon>Bacteria</taxon>
        <taxon>Pseudomonadati</taxon>
        <taxon>Pseudomonadota</taxon>
        <taxon>Gammaproteobacteria</taxon>
        <taxon>Enterobacterales</taxon>
        <taxon>Enterobacteriaceae</taxon>
        <taxon>Salmonella</taxon>
    </lineage>
</organism>
<protein>
    <submittedName>
        <fullName evidence="1">Phage tail protein I</fullName>
    </submittedName>
</protein>
<proteinExistence type="predicted"/>
<comment type="caution">
    <text evidence="1">The sequence shown here is derived from an EMBL/GenBank/DDBJ whole genome shotgun (WGS) entry which is preliminary data.</text>
</comment>
<dbReference type="InterPro" id="IPR006521">
    <property type="entry name" value="Tail_protein_I"/>
</dbReference>
<name>A0A736UGY6_SALET</name>
<reference evidence="1" key="2">
    <citation type="submission" date="2018-07" db="EMBL/GenBank/DDBJ databases">
        <authorList>
            <consortium name="NCBI Pathogen Detection Project"/>
        </authorList>
    </citation>
    <scope>NUCLEOTIDE SEQUENCE</scope>
    <source>
        <strain evidence="1">13-4047</strain>
    </source>
</reference>
<dbReference type="Pfam" id="PF09684">
    <property type="entry name" value="Tail_P2_I"/>
    <property type="match status" value="1"/>
</dbReference>
<accession>A0A736UGY6</accession>
<gene>
    <name evidence="1" type="ORF">G4P47_003840</name>
</gene>
<reference evidence="1" key="1">
    <citation type="journal article" date="2018" name="Genome Biol.">
        <title>SKESA: strategic k-mer extension for scrupulous assemblies.</title>
        <authorList>
            <person name="Souvorov A."/>
            <person name="Agarwala R."/>
            <person name="Lipman D.J."/>
        </authorList>
    </citation>
    <scope>NUCLEOTIDE SEQUENCE</scope>
    <source>
        <strain evidence="1">13-4047</strain>
    </source>
</reference>
<evidence type="ECO:0000313" key="1">
    <source>
        <dbReference type="EMBL" id="HAE7704829.1"/>
    </source>
</evidence>
<dbReference type="NCBIfam" id="TIGR01634">
    <property type="entry name" value="tail_P2_I"/>
    <property type="match status" value="1"/>
</dbReference>
<sequence length="194" mass="21283">MVDISDISLLDVLPQNLAQNPDVIAMSKAIDDELHAINNLIPKTTIYGLIDGLESAVLDHLAWQWNSDTWRDNWPVSLKRSVFKSIIRTKRIKGTRAAVEDVVSSLGGVVDIKEWFEQSPRGEPYTASIVASINSFDGAVPSKEMLDDVIRSIKYAKSARTLYSFSQAANISSSIGIAGGLQSVSYVRLTGEGW</sequence>
<dbReference type="AlphaFoldDB" id="A0A736UGY6"/>
<dbReference type="EMBL" id="DAASZT010000006">
    <property type="protein sequence ID" value="HAE7704829.1"/>
    <property type="molecule type" value="Genomic_DNA"/>
</dbReference>